<keyword evidence="2" id="KW-1277">Toxin-antitoxin system</keyword>
<dbReference type="EMBL" id="JACNJH010000050">
    <property type="protein sequence ID" value="MBC8359967.1"/>
    <property type="molecule type" value="Genomic_DNA"/>
</dbReference>
<protein>
    <submittedName>
        <fullName evidence="6">DUF86 domain-containing protein</fullName>
    </submittedName>
</protein>
<dbReference type="GO" id="GO:0110001">
    <property type="term" value="C:toxin-antitoxin complex"/>
    <property type="evidence" value="ECO:0007669"/>
    <property type="project" value="InterPro"/>
</dbReference>
<evidence type="ECO:0000256" key="3">
    <source>
        <dbReference type="ARBA" id="ARBA00022722"/>
    </source>
</evidence>
<dbReference type="InterPro" id="IPR008201">
    <property type="entry name" value="HepT-like"/>
</dbReference>
<proteinExistence type="predicted"/>
<evidence type="ECO:0000256" key="5">
    <source>
        <dbReference type="ARBA" id="ARBA00022801"/>
    </source>
</evidence>
<dbReference type="GO" id="GO:0016787">
    <property type="term" value="F:hydrolase activity"/>
    <property type="evidence" value="ECO:0007669"/>
    <property type="project" value="UniProtKB-KW"/>
</dbReference>
<keyword evidence="4" id="KW-0547">Nucleotide-binding</keyword>
<gene>
    <name evidence="6" type="ORF">H8E23_01030</name>
</gene>
<evidence type="ECO:0000313" key="7">
    <source>
        <dbReference type="Proteomes" id="UP000603434"/>
    </source>
</evidence>
<evidence type="ECO:0000256" key="2">
    <source>
        <dbReference type="ARBA" id="ARBA00022649"/>
    </source>
</evidence>
<dbReference type="Pfam" id="PF01934">
    <property type="entry name" value="HepT-like"/>
    <property type="match status" value="1"/>
</dbReference>
<dbReference type="AlphaFoldDB" id="A0A8J6NQB9"/>
<name>A0A8J6NQB9_9BACT</name>
<evidence type="ECO:0000256" key="1">
    <source>
        <dbReference type="ARBA" id="ARBA00022553"/>
    </source>
</evidence>
<reference evidence="6 7" key="1">
    <citation type="submission" date="2020-08" db="EMBL/GenBank/DDBJ databases">
        <title>Bridging the membrane lipid divide: bacteria of the FCB group superphylum have the potential to synthesize archaeal ether lipids.</title>
        <authorList>
            <person name="Villanueva L."/>
            <person name="Von Meijenfeldt F.A.B."/>
            <person name="Westbye A.B."/>
            <person name="Yadav S."/>
            <person name="Hopmans E.C."/>
            <person name="Dutilh B.E."/>
            <person name="Sinninghe Damste J.S."/>
        </authorList>
    </citation>
    <scope>NUCLEOTIDE SEQUENCE [LARGE SCALE GENOMIC DNA]</scope>
    <source>
        <strain evidence="6">NIOZ-UU30</strain>
    </source>
</reference>
<dbReference type="InterPro" id="IPR051813">
    <property type="entry name" value="HepT_RNase_toxin"/>
</dbReference>
<accession>A0A8J6NQB9</accession>
<keyword evidence="3" id="KW-0540">Nuclease</keyword>
<sequence>MQKSDIIRLRHMFDAAKEAASFIQEEERASLDVDRKLVLALMKSIEIIGEAATKITKECQEDLSQIPWPNIIGMRNRLIHAYFDVNLEILWKTVTEDLPGLIDELEKILPSAKV</sequence>
<evidence type="ECO:0000313" key="6">
    <source>
        <dbReference type="EMBL" id="MBC8359967.1"/>
    </source>
</evidence>
<dbReference type="GO" id="GO:0000166">
    <property type="term" value="F:nucleotide binding"/>
    <property type="evidence" value="ECO:0007669"/>
    <property type="project" value="UniProtKB-KW"/>
</dbReference>
<dbReference type="PANTHER" id="PTHR34139">
    <property type="entry name" value="UPF0331 PROTEIN MJ0127"/>
    <property type="match status" value="1"/>
</dbReference>
<organism evidence="6 7">
    <name type="scientific">Candidatus Desulfatibia profunda</name>
    <dbReference type="NCBI Taxonomy" id="2841695"/>
    <lineage>
        <taxon>Bacteria</taxon>
        <taxon>Pseudomonadati</taxon>
        <taxon>Thermodesulfobacteriota</taxon>
        <taxon>Desulfobacteria</taxon>
        <taxon>Desulfobacterales</taxon>
        <taxon>Desulfobacterales incertae sedis</taxon>
        <taxon>Candidatus Desulfatibia</taxon>
    </lineage>
</organism>
<comment type="caution">
    <text evidence="6">The sequence shown here is derived from an EMBL/GenBank/DDBJ whole genome shotgun (WGS) entry which is preliminary data.</text>
</comment>
<dbReference type="PANTHER" id="PTHR34139:SF1">
    <property type="entry name" value="RNASE MJ1380-RELATED"/>
    <property type="match status" value="1"/>
</dbReference>
<dbReference type="Proteomes" id="UP000603434">
    <property type="component" value="Unassembled WGS sequence"/>
</dbReference>
<evidence type="ECO:0000256" key="4">
    <source>
        <dbReference type="ARBA" id="ARBA00022741"/>
    </source>
</evidence>
<dbReference type="GO" id="GO:0004540">
    <property type="term" value="F:RNA nuclease activity"/>
    <property type="evidence" value="ECO:0007669"/>
    <property type="project" value="InterPro"/>
</dbReference>
<keyword evidence="5" id="KW-0378">Hydrolase</keyword>
<keyword evidence="1" id="KW-0597">Phosphoprotein</keyword>